<dbReference type="Gene3D" id="3.10.260.10">
    <property type="entry name" value="Transcription regulator HTH, APSES-type DNA-binding domain"/>
    <property type="match status" value="1"/>
</dbReference>
<dbReference type="SUPFAM" id="SSF54616">
    <property type="entry name" value="DNA-binding domain of Mlu1-box binding protein MBP1"/>
    <property type="match status" value="1"/>
</dbReference>
<evidence type="ECO:0000256" key="2">
    <source>
        <dbReference type="SAM" id="Phobius"/>
    </source>
</evidence>
<keyword evidence="4" id="KW-1185">Reference proteome</keyword>
<accession>A0A9P6MH76</accession>
<gene>
    <name evidence="3" type="ORF">BGZ65_004546</name>
</gene>
<dbReference type="OrthoDB" id="5346159at2759"/>
<keyword evidence="2" id="KW-0812">Transmembrane</keyword>
<evidence type="ECO:0000256" key="1">
    <source>
        <dbReference type="SAM" id="MobiDB-lite"/>
    </source>
</evidence>
<comment type="caution">
    <text evidence="3">The sequence shown here is derived from an EMBL/GenBank/DDBJ whole genome shotgun (WGS) entry which is preliminary data.</text>
</comment>
<evidence type="ECO:0000313" key="3">
    <source>
        <dbReference type="EMBL" id="KAG0000227.1"/>
    </source>
</evidence>
<dbReference type="AlphaFoldDB" id="A0A9P6MH76"/>
<keyword evidence="2" id="KW-1133">Transmembrane helix</keyword>
<feature type="transmembrane region" description="Helical" evidence="2">
    <location>
        <begin position="261"/>
        <end position="281"/>
    </location>
</feature>
<dbReference type="Proteomes" id="UP000749646">
    <property type="component" value="Unassembled WGS sequence"/>
</dbReference>
<organism evidence="3 4">
    <name type="scientific">Modicella reniformis</name>
    <dbReference type="NCBI Taxonomy" id="1440133"/>
    <lineage>
        <taxon>Eukaryota</taxon>
        <taxon>Fungi</taxon>
        <taxon>Fungi incertae sedis</taxon>
        <taxon>Mucoromycota</taxon>
        <taxon>Mortierellomycotina</taxon>
        <taxon>Mortierellomycetes</taxon>
        <taxon>Mortierellales</taxon>
        <taxon>Mortierellaceae</taxon>
        <taxon>Modicella</taxon>
    </lineage>
</organism>
<feature type="region of interest" description="Disordered" evidence="1">
    <location>
        <begin position="203"/>
        <end position="225"/>
    </location>
</feature>
<proteinExistence type="predicted"/>
<feature type="compositionally biased region" description="Basic and acidic residues" evidence="1">
    <location>
        <begin position="210"/>
        <end position="221"/>
    </location>
</feature>
<dbReference type="InterPro" id="IPR036887">
    <property type="entry name" value="HTH_APSES_sf"/>
</dbReference>
<dbReference type="EMBL" id="JAAAHW010000651">
    <property type="protein sequence ID" value="KAG0000227.1"/>
    <property type="molecule type" value="Genomic_DNA"/>
</dbReference>
<evidence type="ECO:0000313" key="4">
    <source>
        <dbReference type="Proteomes" id="UP000749646"/>
    </source>
</evidence>
<reference evidence="3" key="1">
    <citation type="journal article" date="2020" name="Fungal Divers.">
        <title>Resolving the Mortierellaceae phylogeny through synthesis of multi-gene phylogenetics and phylogenomics.</title>
        <authorList>
            <person name="Vandepol N."/>
            <person name="Liber J."/>
            <person name="Desiro A."/>
            <person name="Na H."/>
            <person name="Kennedy M."/>
            <person name="Barry K."/>
            <person name="Grigoriev I.V."/>
            <person name="Miller A.N."/>
            <person name="O'Donnell K."/>
            <person name="Stajich J.E."/>
            <person name="Bonito G."/>
        </authorList>
    </citation>
    <scope>NUCLEOTIDE SEQUENCE</scope>
    <source>
        <strain evidence="3">MES-2147</strain>
    </source>
</reference>
<name>A0A9P6MH76_9FUNG</name>
<dbReference type="GO" id="GO:0003677">
    <property type="term" value="F:DNA binding"/>
    <property type="evidence" value="ECO:0007669"/>
    <property type="project" value="InterPro"/>
</dbReference>
<keyword evidence="2" id="KW-0472">Membrane</keyword>
<protein>
    <submittedName>
        <fullName evidence="3">Uncharacterized protein</fullName>
    </submittedName>
</protein>
<sequence>MSGSTAKTTLLEENVETVTTTVMVEETVSMVELTDVSTPSSIPASPSKKAAAKEITQSSLQRELPLFSNPLLANATRANSVPIKPKTGRVKSGSKTVPVLTISAPKVDGEMVVMRRLDTDMVNATSMFNAAYPAISEKMNAKESAFITRTYDGHIDKSGTLSAKELAKEYGIDQFMRPLLEASSAKIAATPDGEEIVDRVISETTSVQKTEQKDDKTRSSEDGSVMEGIQDLTVPDVAGMKRRIEELEEQISRDRKKFRSLVTVAVGLAAVSVIPQVLPYFS</sequence>